<evidence type="ECO:0000313" key="2">
    <source>
        <dbReference type="Proteomes" id="UP000777935"/>
    </source>
</evidence>
<name>A0ABX2IUV2_9RHOB</name>
<protein>
    <recommendedName>
        <fullName evidence="3">DNA-binding protein</fullName>
    </recommendedName>
</protein>
<sequence length="139" mass="15488">MARRFKTRGIKGNKAYLVDELADAVGVSHPTVRNWLKAGMQRVDGNRPIMIMGFQALEFLNTRKMNAKRPMVLGELYCLRCKAPRKPLGAMADYVVTSAKGGRLKAFCSICEGLCNRNTSANDLPEICKVLDVVIKDNR</sequence>
<keyword evidence="2" id="KW-1185">Reference proteome</keyword>
<dbReference type="Proteomes" id="UP000777935">
    <property type="component" value="Unassembled WGS sequence"/>
</dbReference>
<dbReference type="EMBL" id="JABUFE010000011">
    <property type="protein sequence ID" value="NSX56325.1"/>
    <property type="molecule type" value="Genomic_DNA"/>
</dbReference>
<proteinExistence type="predicted"/>
<evidence type="ECO:0008006" key="3">
    <source>
        <dbReference type="Google" id="ProtNLM"/>
    </source>
</evidence>
<gene>
    <name evidence="1" type="ORF">HRQ87_16145</name>
</gene>
<reference evidence="1 2" key="1">
    <citation type="submission" date="2020-06" db="EMBL/GenBank/DDBJ databases">
        <title>Sulfitobacter algicola sp. nov., isolated from green algae.</title>
        <authorList>
            <person name="Wang C."/>
        </authorList>
    </citation>
    <scope>NUCLEOTIDE SEQUENCE [LARGE SCALE GENOMIC DNA]</scope>
    <source>
        <strain evidence="1 2">1151</strain>
    </source>
</reference>
<accession>A0ABX2IUV2</accession>
<evidence type="ECO:0000313" key="1">
    <source>
        <dbReference type="EMBL" id="NSX56325.1"/>
    </source>
</evidence>
<dbReference type="RefSeq" id="WP_174139476.1">
    <property type="nucleotide sequence ID" value="NZ_JABUFE010000011.1"/>
</dbReference>
<organism evidence="1 2">
    <name type="scientific">Parasulfitobacter algicola</name>
    <dbReference type="NCBI Taxonomy" id="2614809"/>
    <lineage>
        <taxon>Bacteria</taxon>
        <taxon>Pseudomonadati</taxon>
        <taxon>Pseudomonadota</taxon>
        <taxon>Alphaproteobacteria</taxon>
        <taxon>Rhodobacterales</taxon>
        <taxon>Roseobacteraceae</taxon>
        <taxon>Parasulfitobacter</taxon>
    </lineage>
</organism>
<comment type="caution">
    <text evidence="1">The sequence shown here is derived from an EMBL/GenBank/DDBJ whole genome shotgun (WGS) entry which is preliminary data.</text>
</comment>